<keyword evidence="3" id="KW-1185">Reference proteome</keyword>
<accession>A0ABS8DXK1</accession>
<gene>
    <name evidence="2" type="ORF">K7B10_00755</name>
</gene>
<proteinExistence type="predicted"/>
<reference evidence="2 3" key="1">
    <citation type="submission" date="2021-08" db="EMBL/GenBank/DDBJ databases">
        <title>Genomic Architecture of Streptomyces flavotricini NGL1 and Streptomyces erythrochromogenes HMS4 With Differential Plant Beneficial attributes and laccase production capabilities.</title>
        <authorList>
            <person name="Salwan R."/>
            <person name="Kaur R."/>
            <person name="Sharma V."/>
        </authorList>
    </citation>
    <scope>NUCLEOTIDE SEQUENCE [LARGE SCALE GENOMIC DNA]</scope>
    <source>
        <strain evidence="2 3">NGL1</strain>
    </source>
</reference>
<evidence type="ECO:0000313" key="3">
    <source>
        <dbReference type="Proteomes" id="UP001520654"/>
    </source>
</evidence>
<evidence type="ECO:0000256" key="1">
    <source>
        <dbReference type="SAM" id="MobiDB-lite"/>
    </source>
</evidence>
<evidence type="ECO:0000313" key="2">
    <source>
        <dbReference type="EMBL" id="MCC0093353.1"/>
    </source>
</evidence>
<sequence>MSTSGGYDMRDTYRDAPEEVISAKSGTGTLPAASGEEAPPASVEVVDLMAMLEKSVQ</sequence>
<dbReference type="RefSeq" id="WP_229334007.1">
    <property type="nucleotide sequence ID" value="NZ_JAINUL010000001.1"/>
</dbReference>
<organism evidence="2 3">
    <name type="scientific">Streptomyces flavotricini</name>
    <dbReference type="NCBI Taxonomy" id="66888"/>
    <lineage>
        <taxon>Bacteria</taxon>
        <taxon>Bacillati</taxon>
        <taxon>Actinomycetota</taxon>
        <taxon>Actinomycetes</taxon>
        <taxon>Kitasatosporales</taxon>
        <taxon>Streptomycetaceae</taxon>
        <taxon>Streptomyces</taxon>
    </lineage>
</organism>
<name>A0ABS8DXK1_9ACTN</name>
<dbReference type="EMBL" id="JAINUL010000001">
    <property type="protein sequence ID" value="MCC0093353.1"/>
    <property type="molecule type" value="Genomic_DNA"/>
</dbReference>
<dbReference type="Proteomes" id="UP001520654">
    <property type="component" value="Unassembled WGS sequence"/>
</dbReference>
<comment type="caution">
    <text evidence="2">The sequence shown here is derived from an EMBL/GenBank/DDBJ whole genome shotgun (WGS) entry which is preliminary data.</text>
</comment>
<feature type="compositionally biased region" description="Basic and acidic residues" evidence="1">
    <location>
        <begin position="8"/>
        <end position="17"/>
    </location>
</feature>
<protein>
    <submittedName>
        <fullName evidence="2">Uncharacterized protein</fullName>
    </submittedName>
</protein>
<feature type="region of interest" description="Disordered" evidence="1">
    <location>
        <begin position="1"/>
        <end position="39"/>
    </location>
</feature>